<dbReference type="Pfam" id="PF00887">
    <property type="entry name" value="ACBP"/>
    <property type="match status" value="1"/>
</dbReference>
<evidence type="ECO:0000256" key="6">
    <source>
        <dbReference type="ARBA" id="ARBA00036832"/>
    </source>
</evidence>
<dbReference type="PANTHER" id="PTHR21240:SF29">
    <property type="entry name" value="AMIDOHYDROLASE-RELATED DOMAIN-CONTAINING PROTEIN"/>
    <property type="match status" value="1"/>
</dbReference>
<dbReference type="InterPro" id="IPR006680">
    <property type="entry name" value="Amidohydro-rel"/>
</dbReference>
<keyword evidence="3 8" id="KW-0210">Decarboxylase</keyword>
<sequence>MAQTTSLTARQTCIWYITLRNRFVNKMHRITARQTGIVIPPTITKSSCWDVVISDDFCIGLVGLRPDHNDLHCEAAVNEKPKSFEVSAFGGDDGLLPQARNPLEPNPFAICATRNEDFVTAALSFKHFKYLNSVTTEEKLRAFALIMQGAEGSPSQGIQIRFYELAAQYKLAAWKEVSHVSKEDAQTQLIAYIAHLTEKHSHTKPQYPELRRVDTHFHVIPDFYAKAVEENGGDPAHGVMSVTAPGAAMFSGEDGRKMARKINEWQSQLVQENASKLSSFASLPNFFDVEGTIAEVEFALGELGAVGVVVFTSYHQGSETRYLGHPSFAPILETINYHGPANMISKQLPLPIMDYPQETTRMAADLVTSGTTARFPNIKFILSHGGGTVPYLAQRIAGTGMIAELSTPLDYLQMMEEFRKFYYDV</sequence>
<feature type="domain" description="ACB" evidence="9">
    <location>
        <begin position="116"/>
        <end position="192"/>
    </location>
</feature>
<proteinExistence type="inferred from homology"/>
<evidence type="ECO:0000256" key="1">
    <source>
        <dbReference type="ARBA" id="ARBA00005871"/>
    </source>
</evidence>
<comment type="similarity">
    <text evidence="1">Belongs to the metallo-dependent hydrolases superfamily. ACMSD family.</text>
</comment>
<reference evidence="11 12" key="1">
    <citation type="submission" date="2016-07" db="EMBL/GenBank/DDBJ databases">
        <title>Pervasive Adenine N6-methylation of Active Genes in Fungi.</title>
        <authorList>
            <consortium name="DOE Joint Genome Institute"/>
            <person name="Mondo S.J."/>
            <person name="Dannebaum R.O."/>
            <person name="Kuo R.C."/>
            <person name="Labutti K."/>
            <person name="Haridas S."/>
            <person name="Kuo A."/>
            <person name="Salamov A."/>
            <person name="Ahrendt S.R."/>
            <person name="Lipzen A."/>
            <person name="Sullivan W."/>
            <person name="Andreopoulos W.B."/>
            <person name="Clum A."/>
            <person name="Lindquist E."/>
            <person name="Daum C."/>
            <person name="Ramamoorthy G.K."/>
            <person name="Gryganskyi A."/>
            <person name="Culley D."/>
            <person name="Magnuson J.K."/>
            <person name="James T.Y."/>
            <person name="O'Malley M.A."/>
            <person name="Stajich J.E."/>
            <person name="Spatafora J.W."/>
            <person name="Visel A."/>
            <person name="Grigoriev I.V."/>
        </authorList>
    </citation>
    <scope>NUCLEOTIDE SEQUENCE [LARGE SCALE GENOMIC DNA]</scope>
    <source>
        <strain evidence="11 12">JEL800</strain>
    </source>
</reference>
<comment type="catalytic activity">
    <reaction evidence="6">
        <text>6-methylsalicylate + H(+) = 3-methylphenol + CO2</text>
        <dbReference type="Rhea" id="RHEA:23112"/>
        <dbReference type="ChEBI" id="CHEBI:15378"/>
        <dbReference type="ChEBI" id="CHEBI:16526"/>
        <dbReference type="ChEBI" id="CHEBI:17231"/>
        <dbReference type="ChEBI" id="CHEBI:36658"/>
        <dbReference type="EC" id="4.1.1.52"/>
    </reaction>
    <physiologicalReaction direction="left-to-right" evidence="6">
        <dbReference type="Rhea" id="RHEA:23113"/>
    </physiologicalReaction>
</comment>
<dbReference type="InterPro" id="IPR032465">
    <property type="entry name" value="ACMSD"/>
</dbReference>
<evidence type="ECO:0000256" key="5">
    <source>
        <dbReference type="ARBA" id="ARBA00023239"/>
    </source>
</evidence>
<dbReference type="OrthoDB" id="191270at2759"/>
<evidence type="ECO:0000313" key="11">
    <source>
        <dbReference type="EMBL" id="ORY53765.1"/>
    </source>
</evidence>
<dbReference type="GO" id="GO:0019748">
    <property type="term" value="P:secondary metabolic process"/>
    <property type="evidence" value="ECO:0007669"/>
    <property type="project" value="TreeGrafter"/>
</dbReference>
<dbReference type="InterPro" id="IPR014352">
    <property type="entry name" value="FERM/acyl-CoA-bd_prot_sf"/>
</dbReference>
<protein>
    <recommendedName>
        <fullName evidence="7">6-methylsalicylate decarboxylase</fullName>
        <ecNumber evidence="7">4.1.1.52</ecNumber>
    </recommendedName>
</protein>
<organism evidence="11 12">
    <name type="scientific">Rhizoclosmatium globosum</name>
    <dbReference type="NCBI Taxonomy" id="329046"/>
    <lineage>
        <taxon>Eukaryota</taxon>
        <taxon>Fungi</taxon>
        <taxon>Fungi incertae sedis</taxon>
        <taxon>Chytridiomycota</taxon>
        <taxon>Chytridiomycota incertae sedis</taxon>
        <taxon>Chytridiomycetes</taxon>
        <taxon>Chytridiales</taxon>
        <taxon>Chytriomycetaceae</taxon>
        <taxon>Rhizoclosmatium</taxon>
    </lineage>
</organism>
<dbReference type="InterPro" id="IPR000582">
    <property type="entry name" value="Acyl-CoA-binding_protein"/>
</dbReference>
<keyword evidence="2" id="KW-0479">Metal-binding</keyword>
<keyword evidence="5 8" id="KW-0456">Lyase</keyword>
<evidence type="ECO:0000256" key="8">
    <source>
        <dbReference type="RuleBase" id="RU366045"/>
    </source>
</evidence>
<evidence type="ECO:0000313" key="12">
    <source>
        <dbReference type="Proteomes" id="UP000193642"/>
    </source>
</evidence>
<gene>
    <name evidence="11" type="ORF">BCR33DRAFT_761093</name>
</gene>
<dbReference type="GO" id="GO:0016787">
    <property type="term" value="F:hydrolase activity"/>
    <property type="evidence" value="ECO:0007669"/>
    <property type="project" value="InterPro"/>
</dbReference>
<name>A0A1Y2D5B1_9FUNG</name>
<dbReference type="Proteomes" id="UP000193642">
    <property type="component" value="Unassembled WGS sequence"/>
</dbReference>
<dbReference type="Gene3D" id="1.20.80.10">
    <property type="match status" value="1"/>
</dbReference>
<dbReference type="STRING" id="329046.A0A1Y2D5B1"/>
<dbReference type="SUPFAM" id="SSF51556">
    <property type="entry name" value="Metallo-dependent hydrolases"/>
    <property type="match status" value="1"/>
</dbReference>
<dbReference type="EC" id="4.1.1.52" evidence="7"/>
<keyword evidence="4" id="KW-0862">Zinc</keyword>
<evidence type="ECO:0000256" key="2">
    <source>
        <dbReference type="ARBA" id="ARBA00022723"/>
    </source>
</evidence>
<dbReference type="AlphaFoldDB" id="A0A1Y2D5B1"/>
<evidence type="ECO:0000256" key="3">
    <source>
        <dbReference type="ARBA" id="ARBA00022793"/>
    </source>
</evidence>
<comment type="caution">
    <text evidence="11">The sequence shown here is derived from an EMBL/GenBank/DDBJ whole genome shotgun (WGS) entry which is preliminary data.</text>
</comment>
<evidence type="ECO:0000256" key="7">
    <source>
        <dbReference type="ARBA" id="ARBA00038889"/>
    </source>
</evidence>
<accession>A0A1Y2D5B1</accession>
<evidence type="ECO:0000259" key="9">
    <source>
        <dbReference type="Pfam" id="PF00887"/>
    </source>
</evidence>
<feature type="domain" description="Amidohydrolase-related" evidence="10">
    <location>
        <begin position="213"/>
        <end position="391"/>
    </location>
</feature>
<keyword evidence="12" id="KW-1185">Reference proteome</keyword>
<dbReference type="Pfam" id="PF04909">
    <property type="entry name" value="Amidohydro_2"/>
    <property type="match status" value="1"/>
</dbReference>
<dbReference type="GO" id="GO:0000062">
    <property type="term" value="F:fatty-acyl-CoA binding"/>
    <property type="evidence" value="ECO:0007669"/>
    <property type="project" value="InterPro"/>
</dbReference>
<dbReference type="PANTHER" id="PTHR21240">
    <property type="entry name" value="2-AMINO-3-CARBOXYLMUCONATE-6-SEMIALDEHYDE DECARBOXYLASE"/>
    <property type="match status" value="1"/>
</dbReference>
<dbReference type="GO" id="GO:0046872">
    <property type="term" value="F:metal ion binding"/>
    <property type="evidence" value="ECO:0007669"/>
    <property type="project" value="UniProtKB-KW"/>
</dbReference>
<dbReference type="EMBL" id="MCGO01000001">
    <property type="protein sequence ID" value="ORY53765.1"/>
    <property type="molecule type" value="Genomic_DNA"/>
</dbReference>
<dbReference type="SUPFAM" id="SSF47027">
    <property type="entry name" value="Acyl-CoA binding protein"/>
    <property type="match status" value="1"/>
</dbReference>
<dbReference type="GO" id="GO:0047596">
    <property type="term" value="F:6-methylsalicylate decarboxylase activity"/>
    <property type="evidence" value="ECO:0007669"/>
    <property type="project" value="UniProtKB-EC"/>
</dbReference>
<dbReference type="InterPro" id="IPR035984">
    <property type="entry name" value="Acyl-CoA-binding_sf"/>
</dbReference>
<dbReference type="InterPro" id="IPR032466">
    <property type="entry name" value="Metal_Hydrolase"/>
</dbReference>
<dbReference type="GO" id="GO:0005829">
    <property type="term" value="C:cytosol"/>
    <property type="evidence" value="ECO:0007669"/>
    <property type="project" value="TreeGrafter"/>
</dbReference>
<evidence type="ECO:0000259" key="10">
    <source>
        <dbReference type="Pfam" id="PF04909"/>
    </source>
</evidence>
<dbReference type="Gene3D" id="3.20.20.140">
    <property type="entry name" value="Metal-dependent hydrolases"/>
    <property type="match status" value="1"/>
</dbReference>
<evidence type="ECO:0000256" key="4">
    <source>
        <dbReference type="ARBA" id="ARBA00022833"/>
    </source>
</evidence>